<dbReference type="SMART" id="SM00729">
    <property type="entry name" value="Elp3"/>
    <property type="match status" value="1"/>
</dbReference>
<evidence type="ECO:0000256" key="2">
    <source>
        <dbReference type="ARBA" id="ARBA00022485"/>
    </source>
</evidence>
<dbReference type="PANTHER" id="PTHR11135">
    <property type="entry name" value="HISTONE ACETYLTRANSFERASE-RELATED"/>
    <property type="match status" value="1"/>
</dbReference>
<reference evidence="8 9" key="1">
    <citation type="submission" date="2013-07" db="EMBL/GenBank/DDBJ databases">
        <title>Genome of Archaeoglobus fulgidus.</title>
        <authorList>
            <person name="Fiebig A."/>
            <person name="Birkeland N.-K."/>
        </authorList>
    </citation>
    <scope>NUCLEOTIDE SEQUENCE [LARGE SCALE GENOMIC DNA]</scope>
    <source>
        <strain evidence="8 9">DSM 8774</strain>
    </source>
</reference>
<dbReference type="AlphaFoldDB" id="A0A075WCZ4"/>
<evidence type="ECO:0000256" key="3">
    <source>
        <dbReference type="ARBA" id="ARBA00022691"/>
    </source>
</evidence>
<dbReference type="InterPro" id="IPR039661">
    <property type="entry name" value="ELP3"/>
</dbReference>
<proteinExistence type="predicted"/>
<keyword evidence="2" id="KW-0004">4Fe-4S</keyword>
<comment type="cofactor">
    <cofactor evidence="1">
        <name>[4Fe-4S] cluster</name>
        <dbReference type="ChEBI" id="CHEBI:49883"/>
    </cofactor>
</comment>
<name>A0A075WCZ4_ARCFL</name>
<dbReference type="InterPro" id="IPR007197">
    <property type="entry name" value="rSAM"/>
</dbReference>
<dbReference type="GO" id="GO:0046872">
    <property type="term" value="F:metal ion binding"/>
    <property type="evidence" value="ECO:0007669"/>
    <property type="project" value="UniProtKB-KW"/>
</dbReference>
<feature type="domain" description="Elp3/MiaA/NifB-like radical SAM core" evidence="7">
    <location>
        <begin position="23"/>
        <end position="239"/>
    </location>
</feature>
<dbReference type="InterPro" id="IPR006638">
    <property type="entry name" value="Elp3/MiaA/NifB-like_rSAM"/>
</dbReference>
<evidence type="ECO:0000256" key="1">
    <source>
        <dbReference type="ARBA" id="ARBA00001966"/>
    </source>
</evidence>
<gene>
    <name evidence="8" type="ORF">AFULGI_00011080</name>
</gene>
<dbReference type="GO" id="GO:0005737">
    <property type="term" value="C:cytoplasm"/>
    <property type="evidence" value="ECO:0007669"/>
    <property type="project" value="TreeGrafter"/>
</dbReference>
<evidence type="ECO:0000259" key="7">
    <source>
        <dbReference type="SMART" id="SM00729"/>
    </source>
</evidence>
<evidence type="ECO:0000256" key="6">
    <source>
        <dbReference type="ARBA" id="ARBA00023014"/>
    </source>
</evidence>
<protein>
    <recommendedName>
        <fullName evidence="7">Elp3/MiaA/NifB-like radical SAM core domain-containing protein</fullName>
    </recommendedName>
</protein>
<dbReference type="NCBIfam" id="TIGR01210">
    <property type="entry name" value="archaeosine biosynthesis radical SAM protein RaSEA"/>
    <property type="match status" value="1"/>
</dbReference>
<keyword evidence="6" id="KW-0411">Iron-sulfur</keyword>
<dbReference type="InterPro" id="IPR058240">
    <property type="entry name" value="rSAM_sf"/>
</dbReference>
<dbReference type="PIRSF" id="PIRSF004954">
    <property type="entry name" value="Radical_SAM"/>
    <property type="match status" value="1"/>
</dbReference>
<dbReference type="EMBL" id="CP006577">
    <property type="protein sequence ID" value="AIG97891.1"/>
    <property type="molecule type" value="Genomic_DNA"/>
</dbReference>
<dbReference type="GeneID" id="24794620"/>
<sequence>MTSTSKPIVWKEKERLDGEIVGCLTAILRTRGCRWDRCYMCGYTSDAYPASEEELIQQVDYVFEQLEDESVLKIFTSGSFFDDAEVPPKVRGYLLEKFQQRGLKKLIVESRPEYITDERIEPFKGVNLEVGIGLETASDRVRELCINKGFSFEDFKDAATKLRNYGFRVKCYLLLKPPFLSESEAIDDAIKSIVAAKPYADVFSLNLTNVQKGTLVERFWRAKLYRPPWLWSAVEVLREATAIGVEILSDPVAAGKQRGPHNCGKCDAEVAAAIREFSLTQDTSKLEGLHCECIEKWKKAVELEKYSRAPLF</sequence>
<dbReference type="HOGENOM" id="CLU_060488_0_0_2"/>
<evidence type="ECO:0000313" key="9">
    <source>
        <dbReference type="Proteomes" id="UP000028501"/>
    </source>
</evidence>
<dbReference type="PANTHER" id="PTHR11135:SF0">
    <property type="entry name" value="ELONGATOR COMPLEX PROTEIN 3"/>
    <property type="match status" value="1"/>
</dbReference>
<organism evidence="8 9">
    <name type="scientific">Archaeoglobus fulgidus DSM 8774</name>
    <dbReference type="NCBI Taxonomy" id="1344584"/>
    <lineage>
        <taxon>Archaea</taxon>
        <taxon>Methanobacteriati</taxon>
        <taxon>Methanobacteriota</taxon>
        <taxon>Archaeoglobi</taxon>
        <taxon>Archaeoglobales</taxon>
        <taxon>Archaeoglobaceae</taxon>
        <taxon>Archaeoglobus</taxon>
    </lineage>
</organism>
<keyword evidence="4" id="KW-0479">Metal-binding</keyword>
<evidence type="ECO:0000313" key="8">
    <source>
        <dbReference type="EMBL" id="AIG97891.1"/>
    </source>
</evidence>
<evidence type="ECO:0000256" key="5">
    <source>
        <dbReference type="ARBA" id="ARBA00023004"/>
    </source>
</evidence>
<dbReference type="GO" id="GO:0002926">
    <property type="term" value="P:tRNA wobble base 5-methoxycarbonylmethyl-2-thiouridinylation"/>
    <property type="evidence" value="ECO:0007669"/>
    <property type="project" value="TreeGrafter"/>
</dbReference>
<dbReference type="SFLD" id="SFLDS00029">
    <property type="entry name" value="Radical_SAM"/>
    <property type="match status" value="1"/>
</dbReference>
<dbReference type="RefSeq" id="WP_010878512.1">
    <property type="nucleotide sequence ID" value="NZ_CP006577.1"/>
</dbReference>
<dbReference type="KEGG" id="afg:AFULGI_00011080"/>
<dbReference type="Pfam" id="PF04055">
    <property type="entry name" value="Radical_SAM"/>
    <property type="match status" value="1"/>
</dbReference>
<keyword evidence="5" id="KW-0408">Iron</keyword>
<accession>A0A075WCZ4</accession>
<dbReference type="Proteomes" id="UP000028501">
    <property type="component" value="Chromosome"/>
</dbReference>
<evidence type="ECO:0000256" key="4">
    <source>
        <dbReference type="ARBA" id="ARBA00022723"/>
    </source>
</evidence>
<dbReference type="GO" id="GO:0003824">
    <property type="term" value="F:catalytic activity"/>
    <property type="evidence" value="ECO:0007669"/>
    <property type="project" value="InterPro"/>
</dbReference>
<dbReference type="SUPFAM" id="SSF102114">
    <property type="entry name" value="Radical SAM enzymes"/>
    <property type="match status" value="1"/>
</dbReference>
<dbReference type="GO" id="GO:0051539">
    <property type="term" value="F:4 iron, 4 sulfur cluster binding"/>
    <property type="evidence" value="ECO:0007669"/>
    <property type="project" value="UniProtKB-KW"/>
</dbReference>
<keyword evidence="3" id="KW-0949">S-adenosyl-L-methionine</keyword>
<dbReference type="InterPro" id="IPR005909">
    <property type="entry name" value="RaSEA"/>
</dbReference>